<dbReference type="AlphaFoldDB" id="A0A410FUZ9"/>
<evidence type="ECO:0000313" key="2">
    <source>
        <dbReference type="Proteomes" id="UP000287233"/>
    </source>
</evidence>
<dbReference type="Proteomes" id="UP000287233">
    <property type="component" value="Chromosome"/>
</dbReference>
<dbReference type="EMBL" id="CP034928">
    <property type="protein sequence ID" value="QAA76909.1"/>
    <property type="molecule type" value="Genomic_DNA"/>
</dbReference>
<organism evidence="1 2">
    <name type="scientific">Bipolaricaulis sibiricus</name>
    <dbReference type="NCBI Taxonomy" id="2501609"/>
    <lineage>
        <taxon>Bacteria</taxon>
        <taxon>Candidatus Bipolaricaulota</taxon>
        <taxon>Candidatus Bipolaricaulia</taxon>
        <taxon>Candidatus Bipolaricaulales</taxon>
        <taxon>Candidatus Bipolaricaulaceae</taxon>
        <taxon>Candidatus Bipolaricaulis</taxon>
    </lineage>
</organism>
<dbReference type="KEGG" id="bih:BIP78_1143"/>
<proteinExistence type="predicted"/>
<gene>
    <name evidence="1" type="ORF">BIP78_1143</name>
</gene>
<sequence length="202" mass="22000">MTRELCAVCGERAGDRRCLALDRRLCSSCCGSHRGKIVRCPADCPYGRVAEERLRERRAKELERAWGVWYRELAAAGGESIWSHIELLGEAVATLLRRDPAVDSEIEGALRHLDQALSPVVLVSTAPPALGRALAEDGLVQLVRGGKLDGAKLRKAAQALAAWLAGYRSEADPHKFARGLLGLFPPPPEQPEGLIVRPPRTV</sequence>
<name>A0A410FUZ9_BIPS1</name>
<protein>
    <submittedName>
        <fullName evidence="1">Uncharacterized protein</fullName>
    </submittedName>
</protein>
<evidence type="ECO:0000313" key="1">
    <source>
        <dbReference type="EMBL" id="QAA76909.1"/>
    </source>
</evidence>
<accession>A0A410FUZ9</accession>
<reference evidence="2" key="1">
    <citation type="submission" date="2018-12" db="EMBL/GenBank/DDBJ databases">
        <title>Complete genome sequence of an uncultured bacterium of the candidate phylum Bipolaricaulota.</title>
        <authorList>
            <person name="Kadnikov V.V."/>
            <person name="Mardanov A.V."/>
            <person name="Beletsky A.V."/>
            <person name="Frank Y.A."/>
            <person name="Karnachuk O.V."/>
            <person name="Ravin N.V."/>
        </authorList>
    </citation>
    <scope>NUCLEOTIDE SEQUENCE [LARGE SCALE GENOMIC DNA]</scope>
</reference>